<evidence type="ECO:0000256" key="3">
    <source>
        <dbReference type="ARBA" id="ARBA00022825"/>
    </source>
</evidence>
<keyword evidence="2" id="KW-0378">Hydrolase</keyword>
<dbReference type="OrthoDB" id="4217619at2759"/>
<dbReference type="RefSeq" id="XP_067920314.1">
    <property type="nucleotide sequence ID" value="XM_068067711.1"/>
</dbReference>
<evidence type="ECO:0000256" key="2">
    <source>
        <dbReference type="ARBA" id="ARBA00022801"/>
    </source>
</evidence>
<dbReference type="PANTHER" id="PTHR45980">
    <property type="match status" value="1"/>
</dbReference>
<keyword evidence="6" id="KW-1185">Reference proteome</keyword>
<keyword evidence="3" id="KW-0720">Serine protease</keyword>
<gene>
    <name evidence="5" type="ORF">CSUI_007566</name>
</gene>
<proteinExistence type="predicted"/>
<reference evidence="5 6" key="1">
    <citation type="journal article" date="2017" name="Int. J. Parasitol.">
        <title>The genome of the protozoan parasite Cystoisospora suis and a reverse vaccinology approach to identify vaccine candidates.</title>
        <authorList>
            <person name="Palmieri N."/>
            <person name="Shrestha A."/>
            <person name="Ruttkowski B."/>
            <person name="Beck T."/>
            <person name="Vogl C."/>
            <person name="Tomley F."/>
            <person name="Blake D.P."/>
            <person name="Joachim A."/>
        </authorList>
    </citation>
    <scope>NUCLEOTIDE SEQUENCE [LARGE SCALE GENOMIC DNA]</scope>
    <source>
        <strain evidence="5 6">Wien I</strain>
    </source>
</reference>
<evidence type="ECO:0000256" key="1">
    <source>
        <dbReference type="ARBA" id="ARBA00022670"/>
    </source>
</evidence>
<comment type="caution">
    <text evidence="5">The sequence shown here is derived from an EMBL/GenBank/DDBJ whole genome shotgun (WGS) entry which is preliminary data.</text>
</comment>
<dbReference type="EMBL" id="MIGC01004020">
    <property type="protein sequence ID" value="PHJ18608.1"/>
    <property type="molecule type" value="Genomic_DNA"/>
</dbReference>
<name>A0A2C6KPR6_9APIC</name>
<accession>A0A2C6KPR6</accession>
<dbReference type="Gene3D" id="3.20.190.20">
    <property type="match status" value="1"/>
</dbReference>
<dbReference type="GeneID" id="94430922"/>
<dbReference type="GO" id="GO:0006508">
    <property type="term" value="P:proteolysis"/>
    <property type="evidence" value="ECO:0007669"/>
    <property type="project" value="UniProtKB-KW"/>
</dbReference>
<dbReference type="VEuPathDB" id="ToxoDB:CSUI_007566"/>
<dbReference type="PANTHER" id="PTHR45980:SF9">
    <property type="entry name" value="PROTEASE DO-LIKE 10, MITOCHONDRIAL-RELATED"/>
    <property type="match status" value="1"/>
</dbReference>
<dbReference type="GO" id="GO:0004252">
    <property type="term" value="F:serine-type endopeptidase activity"/>
    <property type="evidence" value="ECO:0007669"/>
    <property type="project" value="TreeGrafter"/>
</dbReference>
<protein>
    <submittedName>
        <fullName evidence="5">Trypsin domain-containing protein</fullName>
    </submittedName>
</protein>
<dbReference type="Proteomes" id="UP000221165">
    <property type="component" value="Unassembled WGS sequence"/>
</dbReference>
<dbReference type="Pfam" id="PF17815">
    <property type="entry name" value="PDZ_3"/>
    <property type="match status" value="1"/>
</dbReference>
<evidence type="ECO:0000313" key="6">
    <source>
        <dbReference type="Proteomes" id="UP000221165"/>
    </source>
</evidence>
<dbReference type="InterPro" id="IPR041517">
    <property type="entry name" value="DEGP_PDZ"/>
</dbReference>
<feature type="domain" description="Protease Do-like PDZ" evidence="4">
    <location>
        <begin position="26"/>
        <end position="172"/>
    </location>
</feature>
<sequence length="183" mass="20754">MTWAYVLRDRQILKVSIPLSIEDKLVPPHVWDTSPKYFVYGGLVFTALTKKFVKGKMGTSDGTPVFLLNYVEQGRFQEEEDDEIVLLSSILASDVTIGYEAAPSVVVSVQGEKVQNLSQLAFLIETSKDPFITFVLEIQGSRNLPLILDRKDAKRVTKDILEKHRIRSDRSLHYKLLHSPFSS</sequence>
<evidence type="ECO:0000313" key="5">
    <source>
        <dbReference type="EMBL" id="PHJ18608.1"/>
    </source>
</evidence>
<dbReference type="InterPro" id="IPR046449">
    <property type="entry name" value="DEGP_PDZ_sf"/>
</dbReference>
<keyword evidence="1" id="KW-0645">Protease</keyword>
<organism evidence="5 6">
    <name type="scientific">Cystoisospora suis</name>
    <dbReference type="NCBI Taxonomy" id="483139"/>
    <lineage>
        <taxon>Eukaryota</taxon>
        <taxon>Sar</taxon>
        <taxon>Alveolata</taxon>
        <taxon>Apicomplexa</taxon>
        <taxon>Conoidasida</taxon>
        <taxon>Coccidia</taxon>
        <taxon>Eucoccidiorida</taxon>
        <taxon>Eimeriorina</taxon>
        <taxon>Sarcocystidae</taxon>
        <taxon>Cystoisospora</taxon>
    </lineage>
</organism>
<evidence type="ECO:0000259" key="4">
    <source>
        <dbReference type="Pfam" id="PF17815"/>
    </source>
</evidence>
<dbReference type="AlphaFoldDB" id="A0A2C6KPR6"/>